<name>A0A195EEY6_9HYME</name>
<dbReference type="SMART" id="SM00692">
    <property type="entry name" value="DM3"/>
    <property type="match status" value="1"/>
</dbReference>
<evidence type="ECO:0000313" key="8">
    <source>
        <dbReference type="Proteomes" id="UP000078492"/>
    </source>
</evidence>
<sequence length="163" mass="18543">MSTCQVKTCKNDHRKKEFRNVHFYRFPKEKALMLKWKEACGKENVDVKNGRICSAHFDAVAYKESSWMRPLLGYSPPQKRKLKSDAVPMLNLESSISEGIQVLASSVVKCIITIIIYDFLLLCHVIQYINNLFTISDLDESAITPGIAMNTILPEEQIEVSTS</sequence>
<dbReference type="SUPFAM" id="SSF57716">
    <property type="entry name" value="Glucocorticoid receptor-like (DNA-binding domain)"/>
    <property type="match status" value="1"/>
</dbReference>
<organism evidence="7 8">
    <name type="scientific">Trachymyrmex cornetzi</name>
    <dbReference type="NCBI Taxonomy" id="471704"/>
    <lineage>
        <taxon>Eukaryota</taxon>
        <taxon>Metazoa</taxon>
        <taxon>Ecdysozoa</taxon>
        <taxon>Arthropoda</taxon>
        <taxon>Hexapoda</taxon>
        <taxon>Insecta</taxon>
        <taxon>Pterygota</taxon>
        <taxon>Neoptera</taxon>
        <taxon>Endopterygota</taxon>
        <taxon>Hymenoptera</taxon>
        <taxon>Apocrita</taxon>
        <taxon>Aculeata</taxon>
        <taxon>Formicoidea</taxon>
        <taxon>Formicidae</taxon>
        <taxon>Myrmicinae</taxon>
        <taxon>Trachymyrmex</taxon>
    </lineage>
</organism>
<evidence type="ECO:0000256" key="1">
    <source>
        <dbReference type="ARBA" id="ARBA00022723"/>
    </source>
</evidence>
<dbReference type="Proteomes" id="UP000078492">
    <property type="component" value="Unassembled WGS sequence"/>
</dbReference>
<keyword evidence="3" id="KW-0862">Zinc</keyword>
<dbReference type="GO" id="GO:0043565">
    <property type="term" value="F:sequence-specific DNA binding"/>
    <property type="evidence" value="ECO:0007669"/>
    <property type="project" value="InterPro"/>
</dbReference>
<dbReference type="PANTHER" id="PTHR46600">
    <property type="entry name" value="THAP DOMAIN-CONTAINING"/>
    <property type="match status" value="1"/>
</dbReference>
<evidence type="ECO:0000256" key="4">
    <source>
        <dbReference type="ARBA" id="ARBA00023125"/>
    </source>
</evidence>
<gene>
    <name evidence="7" type="ORF">ALC57_04241</name>
</gene>
<keyword evidence="2 5" id="KW-0863">Zinc-finger</keyword>
<dbReference type="PANTHER" id="PTHR46600:SF11">
    <property type="entry name" value="THAP DOMAIN-CONTAINING PROTEIN 10"/>
    <property type="match status" value="1"/>
</dbReference>
<evidence type="ECO:0000256" key="3">
    <source>
        <dbReference type="ARBA" id="ARBA00022833"/>
    </source>
</evidence>
<dbReference type="Pfam" id="PF05485">
    <property type="entry name" value="THAP"/>
    <property type="match status" value="1"/>
</dbReference>
<protein>
    <recommendedName>
        <fullName evidence="6">THAP-type domain-containing protein</fullName>
    </recommendedName>
</protein>
<keyword evidence="1" id="KW-0479">Metal-binding</keyword>
<dbReference type="GO" id="GO:0008270">
    <property type="term" value="F:zinc ion binding"/>
    <property type="evidence" value="ECO:0007669"/>
    <property type="project" value="UniProtKB-KW"/>
</dbReference>
<reference evidence="7 8" key="1">
    <citation type="submission" date="2015-09" db="EMBL/GenBank/DDBJ databases">
        <title>Trachymyrmex cornetzi WGS genome.</title>
        <authorList>
            <person name="Nygaard S."/>
            <person name="Hu H."/>
            <person name="Boomsma J."/>
            <person name="Zhang G."/>
        </authorList>
    </citation>
    <scope>NUCLEOTIDE SEQUENCE [LARGE SCALE GENOMIC DNA]</scope>
    <source>
        <strain evidence="7">Tcor2-1</strain>
        <tissue evidence="7">Whole body</tissue>
    </source>
</reference>
<dbReference type="InterPro" id="IPR038441">
    <property type="entry name" value="THAP_Znf_sf"/>
</dbReference>
<evidence type="ECO:0000313" key="7">
    <source>
        <dbReference type="EMBL" id="KYN23367.1"/>
    </source>
</evidence>
<feature type="domain" description="THAP-type" evidence="6">
    <location>
        <begin position="1"/>
        <end position="91"/>
    </location>
</feature>
<dbReference type="AlphaFoldDB" id="A0A195EEY6"/>
<dbReference type="Gene3D" id="6.20.210.20">
    <property type="entry name" value="THAP domain"/>
    <property type="match status" value="1"/>
</dbReference>
<dbReference type="SMART" id="SM00980">
    <property type="entry name" value="THAP"/>
    <property type="match status" value="1"/>
</dbReference>
<evidence type="ECO:0000256" key="5">
    <source>
        <dbReference type="PROSITE-ProRule" id="PRU00309"/>
    </source>
</evidence>
<proteinExistence type="predicted"/>
<dbReference type="PROSITE" id="PS50950">
    <property type="entry name" value="ZF_THAP"/>
    <property type="match status" value="1"/>
</dbReference>
<dbReference type="EMBL" id="KQ979039">
    <property type="protein sequence ID" value="KYN23367.1"/>
    <property type="molecule type" value="Genomic_DNA"/>
</dbReference>
<accession>A0A195EEY6</accession>
<dbReference type="InterPro" id="IPR026516">
    <property type="entry name" value="THAP1/10"/>
</dbReference>
<evidence type="ECO:0000256" key="2">
    <source>
        <dbReference type="ARBA" id="ARBA00022771"/>
    </source>
</evidence>
<keyword evidence="8" id="KW-1185">Reference proteome</keyword>
<evidence type="ECO:0000259" key="6">
    <source>
        <dbReference type="PROSITE" id="PS50950"/>
    </source>
</evidence>
<dbReference type="InterPro" id="IPR006612">
    <property type="entry name" value="THAP_Znf"/>
</dbReference>
<dbReference type="STRING" id="471704.A0A195EEY6"/>
<keyword evidence="4 5" id="KW-0238">DNA-binding</keyword>